<dbReference type="Pfam" id="PF00512">
    <property type="entry name" value="HisKA"/>
    <property type="match status" value="1"/>
</dbReference>
<dbReference type="InterPro" id="IPR036097">
    <property type="entry name" value="HisK_dim/P_sf"/>
</dbReference>
<keyword evidence="6" id="KW-0175">Coiled coil</keyword>
<dbReference type="SUPFAM" id="SSF47384">
    <property type="entry name" value="Homodimeric domain of signal transducing histidine kinase"/>
    <property type="match status" value="1"/>
</dbReference>
<dbReference type="GO" id="GO:0005634">
    <property type="term" value="C:nucleus"/>
    <property type="evidence" value="ECO:0007669"/>
    <property type="project" value="UniProtKB-SubCell"/>
</dbReference>
<dbReference type="Pfam" id="PF00989">
    <property type="entry name" value="PAS"/>
    <property type="match status" value="1"/>
</dbReference>
<evidence type="ECO:0000259" key="11">
    <source>
        <dbReference type="PROSITE" id="PS50113"/>
    </source>
</evidence>
<evidence type="ECO:0000259" key="10">
    <source>
        <dbReference type="PROSITE" id="PS50112"/>
    </source>
</evidence>
<dbReference type="PROSITE" id="PS50109">
    <property type="entry name" value="HIS_KIN"/>
    <property type="match status" value="1"/>
</dbReference>
<dbReference type="SUPFAM" id="SSF52172">
    <property type="entry name" value="CheY-like"/>
    <property type="match status" value="1"/>
</dbReference>
<reference evidence="13" key="1">
    <citation type="submission" date="2010-03" db="EMBL/GenBank/DDBJ databases">
        <title>Annotation of Blastomyces dermatitidis strain ATCC 18188.</title>
        <authorList>
            <consortium name="The Broad Institute Genome Sequencing Platform"/>
            <consortium name="Broad Institute Genome Sequencing Center for Infectious Disease."/>
            <person name="Cuomo C."/>
            <person name="Klein B."/>
            <person name="Sullivan T."/>
            <person name="Heitman J."/>
            <person name="Young S."/>
            <person name="Zeng Q."/>
            <person name="Gargeya S."/>
            <person name="Alvarado L."/>
            <person name="Berlin A.M."/>
            <person name="Chapman S.B."/>
            <person name="Chen Z."/>
            <person name="Freedman E."/>
            <person name="Gellesch M."/>
            <person name="Goldberg J."/>
            <person name="Griggs A."/>
            <person name="Gujja S."/>
            <person name="Heilman E."/>
            <person name="Heiman D."/>
            <person name="Howarth C."/>
            <person name="Mehta T."/>
            <person name="Neiman D."/>
            <person name="Pearson M."/>
            <person name="Roberts A."/>
            <person name="Saif S."/>
            <person name="Shea T."/>
            <person name="Shenoy N."/>
            <person name="Sisk P."/>
            <person name="Stolte C."/>
            <person name="Sykes S."/>
            <person name="White J."/>
            <person name="Yandava C."/>
            <person name="Haas B."/>
            <person name="Nusbaum C."/>
            <person name="Birren B."/>
        </authorList>
    </citation>
    <scope>NUCLEOTIDE SEQUENCE</scope>
    <source>
        <strain evidence="13">ATCC 18188</strain>
    </source>
</reference>
<evidence type="ECO:0000256" key="6">
    <source>
        <dbReference type="SAM" id="Coils"/>
    </source>
</evidence>
<dbReference type="PANTHER" id="PTHR45339:SF5">
    <property type="entry name" value="HISTIDINE KINASE"/>
    <property type="match status" value="1"/>
</dbReference>
<dbReference type="CDD" id="cd16922">
    <property type="entry name" value="HATPase_EvgS-ArcB-TorS-like"/>
    <property type="match status" value="1"/>
</dbReference>
<keyword evidence="5" id="KW-0238">DNA-binding</keyword>
<dbReference type="SMART" id="SM00448">
    <property type="entry name" value="REC"/>
    <property type="match status" value="1"/>
</dbReference>
<dbReference type="PANTHER" id="PTHR45339">
    <property type="entry name" value="HYBRID SIGNAL TRANSDUCTION HISTIDINE KINASE J"/>
    <property type="match status" value="1"/>
</dbReference>
<dbReference type="SUPFAM" id="SSF55874">
    <property type="entry name" value="ATPase domain of HSP90 chaperone/DNA topoisomerase II/histidine kinase"/>
    <property type="match status" value="1"/>
</dbReference>
<dbReference type="PROSITE" id="PS50112">
    <property type="entry name" value="PAS"/>
    <property type="match status" value="1"/>
</dbReference>
<evidence type="ECO:0000256" key="4">
    <source>
        <dbReference type="PROSITE-ProRule" id="PRU00169"/>
    </source>
</evidence>
<feature type="domain" description="PAS" evidence="10">
    <location>
        <begin position="167"/>
        <end position="224"/>
    </location>
</feature>
<dbReference type="InterPro" id="IPR013767">
    <property type="entry name" value="PAS_fold"/>
</dbReference>
<dbReference type="SMART" id="SM00387">
    <property type="entry name" value="HATPase_c"/>
    <property type="match status" value="1"/>
</dbReference>
<feature type="region of interest" description="Disordered" evidence="7">
    <location>
        <begin position="1150"/>
        <end position="1171"/>
    </location>
</feature>
<dbReference type="Pfam" id="PF24245">
    <property type="entry name" value="INO80F"/>
    <property type="match status" value="1"/>
</dbReference>
<dbReference type="CDD" id="cd17546">
    <property type="entry name" value="REC_hyHK_CKI1_RcsC-like"/>
    <property type="match status" value="1"/>
</dbReference>
<dbReference type="InterPro" id="IPR003594">
    <property type="entry name" value="HATPase_dom"/>
</dbReference>
<dbReference type="SUPFAM" id="SSF55785">
    <property type="entry name" value="PYP-like sensor domain (PAS domain)"/>
    <property type="match status" value="2"/>
</dbReference>
<dbReference type="Proteomes" id="UP000007802">
    <property type="component" value="Unassembled WGS sequence"/>
</dbReference>
<dbReference type="CDD" id="cd00130">
    <property type="entry name" value="PAS"/>
    <property type="match status" value="2"/>
</dbReference>
<evidence type="ECO:0000259" key="9">
    <source>
        <dbReference type="PROSITE" id="PS50110"/>
    </source>
</evidence>
<dbReference type="InterPro" id="IPR056513">
    <property type="entry name" value="INO80F"/>
</dbReference>
<dbReference type="PROSITE" id="PS50110">
    <property type="entry name" value="RESPONSE_REGULATORY"/>
    <property type="match status" value="1"/>
</dbReference>
<accession>A0A0J9HC99</accession>
<feature type="region of interest" description="Disordered" evidence="7">
    <location>
        <begin position="1058"/>
        <end position="1087"/>
    </location>
</feature>
<gene>
    <name evidence="13" type="ORF">BDDG_11620</name>
</gene>
<feature type="DNA-binding region" description="HMG box" evidence="5">
    <location>
        <begin position="1104"/>
        <end position="1171"/>
    </location>
</feature>
<protein>
    <submittedName>
        <fullName evidence="13">Uncharacterized protein</fullName>
    </submittedName>
</protein>
<dbReference type="SMART" id="SM00091">
    <property type="entry name" value="PAS"/>
    <property type="match status" value="2"/>
</dbReference>
<feature type="compositionally biased region" description="Low complexity" evidence="7">
    <location>
        <begin position="1004"/>
        <end position="1016"/>
    </location>
</feature>
<feature type="coiled-coil region" evidence="6">
    <location>
        <begin position="846"/>
        <end position="873"/>
    </location>
</feature>
<dbReference type="InterPro" id="IPR004358">
    <property type="entry name" value="Sig_transdc_His_kin-like_C"/>
</dbReference>
<dbReference type="CDD" id="cd00082">
    <property type="entry name" value="HisKA"/>
    <property type="match status" value="1"/>
</dbReference>
<feature type="modified residue" description="4-aspartylphosphate" evidence="4">
    <location>
        <position position="613"/>
    </location>
</feature>
<dbReference type="InterPro" id="IPR035965">
    <property type="entry name" value="PAS-like_dom_sf"/>
</dbReference>
<sequence length="1171" mass="129835">MKSDNPPTLELKSALAIRSKVVSVASSDVVPQCPPSCPSIMDRIISLSPVPTIVLDPSFNIVEISRSQLDFCGLPRDECIGASVYDLHPSKIPVTSTDELRRGIDKAILLKSACKIDSIEVDSHAYYCNLRISPVFENDSLIYVTLESCDITKLHSAGDGVNPSLDSPDVYKQLIDSVKHVAIFMLTPEGIVATWNGGASALKGYTTEEIIGQHFSVFYSAEDRMKDKPRKELAKCILDGKLEDEGWRVRKDGSKFFANVVISPVYRFNVLIGFSKITRDITDRKETEDRLIAAYEESAKLKSEFLAHMSHEIRTPMHGMLSALTLLKDTGLTTKQCEFAEIVERSGSILLRVINDVLDYSKLSSGTFSLNSDLLNVREIQNVSLQQCRNLLKPGVTLTSEIAEDIPEFCKGDPTRYQQILQNLLVNAAKFTESGSIHVTAVLKDDKGSALHIYTEVIDTGIGVLSATAKHLFDPFAQSLSETGEHYQGTGLGLAICRNLVDLMGGSIGYHPNKSGRGSIFWFYVRLGKVSMASSSSDSEECSPATVEPIEELRTIASGKQLMLVEDNRISQAVMLKLLNNLGFERIDAAYDGAQALKLLRAKPFSYHAVLMDINMPVLDGVKTTMEIRNTLKLDVPIIAMTANALKGDAESYLSKGMDGYIAKPVNRNLLFNKVKRKQPHMTKMKGQCFALAPSTSRTRVKIFQGLHPHGRTLRISRTRHKRTKRRLSNDSQSQTSIQTRFHTLYRHPVCVILPTRACVCPFNSRGHPSGTLTCHKSTPVLRQLAPCSLHSGTGTKTEFHEQPRRCKRRTTPAMDSHEGPPKGSTHHNNHTHNNAPAPPNPPSIEAAYKRKCIELKKRLNEVEAANDAMRIRNAQGHRYIQKMRLESCMLLERLAVLTGMAEEQGISTELRARTVALLKEMDPHYTPAAHANRGRGAGGAGEGSSSVGVKRASYGIDYMDDGTEGSSEGHPPTPQERPLRVKRSRRADDFTANLDTPDKDIDLMNLNMNTSTTLPPLLPATRRRSPPTTHDLDSRIKHYNPPPVPISSSSAIDHHYNRQPPLAQSPTNHNNSHHHRHHCGSGNNFVQAQGPTAAVIQEPQHANQRYISAFEDFTNRTRDKVIHDLVDAYGPETNITPADVDRALAEHWESLDPATKRQYGDRRESRDGLQ</sequence>
<dbReference type="InterPro" id="IPR000014">
    <property type="entry name" value="PAS"/>
</dbReference>
<evidence type="ECO:0000313" key="13">
    <source>
        <dbReference type="EMBL" id="KMW66624.1"/>
    </source>
</evidence>
<dbReference type="Gene3D" id="1.10.287.130">
    <property type="match status" value="1"/>
</dbReference>
<dbReference type="Gene3D" id="3.40.50.2300">
    <property type="match status" value="1"/>
</dbReference>
<evidence type="ECO:0000256" key="7">
    <source>
        <dbReference type="SAM" id="MobiDB-lite"/>
    </source>
</evidence>
<feature type="domain" description="PAC" evidence="11">
    <location>
        <begin position="242"/>
        <end position="293"/>
    </location>
</feature>
<dbReference type="InterPro" id="IPR001789">
    <property type="entry name" value="Sig_transdc_resp-reg_receiver"/>
</dbReference>
<dbReference type="NCBIfam" id="TIGR00229">
    <property type="entry name" value="sensory_box"/>
    <property type="match status" value="1"/>
</dbReference>
<dbReference type="GO" id="GO:0000155">
    <property type="term" value="F:phosphorelay sensor kinase activity"/>
    <property type="evidence" value="ECO:0007669"/>
    <property type="project" value="InterPro"/>
</dbReference>
<dbReference type="Pfam" id="PF13426">
    <property type="entry name" value="PAS_9"/>
    <property type="match status" value="1"/>
</dbReference>
<keyword evidence="2 4" id="KW-0597">Phosphoprotein</keyword>
<dbReference type="Pfam" id="PF02518">
    <property type="entry name" value="HATPase_c"/>
    <property type="match status" value="1"/>
</dbReference>
<dbReference type="InterPro" id="IPR003661">
    <property type="entry name" value="HisK_dim/P_dom"/>
</dbReference>
<dbReference type="GO" id="GO:0006355">
    <property type="term" value="P:regulation of DNA-templated transcription"/>
    <property type="evidence" value="ECO:0007669"/>
    <property type="project" value="InterPro"/>
</dbReference>
<dbReference type="PROSITE" id="PS50113">
    <property type="entry name" value="PAC"/>
    <property type="match status" value="1"/>
</dbReference>
<feature type="domain" description="HMG box" evidence="12">
    <location>
        <begin position="1104"/>
        <end position="1171"/>
    </location>
</feature>
<feature type="domain" description="Response regulatory" evidence="9">
    <location>
        <begin position="561"/>
        <end position="679"/>
    </location>
</feature>
<dbReference type="OrthoDB" id="60033at2759"/>
<dbReference type="PROSITE" id="PS50118">
    <property type="entry name" value="HMG_BOX_2"/>
    <property type="match status" value="1"/>
</dbReference>
<evidence type="ECO:0000256" key="2">
    <source>
        <dbReference type="ARBA" id="ARBA00022553"/>
    </source>
</evidence>
<evidence type="ECO:0000259" key="12">
    <source>
        <dbReference type="PROSITE" id="PS50118"/>
    </source>
</evidence>
<feature type="region of interest" description="Disordered" evidence="7">
    <location>
        <begin position="927"/>
        <end position="1042"/>
    </location>
</feature>
<dbReference type="GO" id="GO:0003677">
    <property type="term" value="F:DNA binding"/>
    <property type="evidence" value="ECO:0007669"/>
    <property type="project" value="UniProtKB-UniRule"/>
</dbReference>
<evidence type="ECO:0000256" key="3">
    <source>
        <dbReference type="ARBA" id="ARBA00023242"/>
    </source>
</evidence>
<proteinExistence type="predicted"/>
<keyword evidence="3 5" id="KW-0539">Nucleus</keyword>
<feature type="domain" description="Histidine kinase" evidence="8">
    <location>
        <begin position="308"/>
        <end position="529"/>
    </location>
</feature>
<evidence type="ECO:0000256" key="1">
    <source>
        <dbReference type="ARBA" id="ARBA00004123"/>
    </source>
</evidence>
<feature type="region of interest" description="Disordered" evidence="7">
    <location>
        <begin position="790"/>
        <end position="845"/>
    </location>
</feature>
<dbReference type="Pfam" id="PF00072">
    <property type="entry name" value="Response_reg"/>
    <property type="match status" value="1"/>
</dbReference>
<dbReference type="InterPro" id="IPR011006">
    <property type="entry name" value="CheY-like_superfamily"/>
</dbReference>
<dbReference type="PRINTS" id="PR00344">
    <property type="entry name" value="BCTRLSENSOR"/>
</dbReference>
<comment type="subcellular location">
    <subcellularLocation>
        <location evidence="1">Nucleus</location>
    </subcellularLocation>
</comment>
<dbReference type="InterPro" id="IPR036890">
    <property type="entry name" value="HATPase_C_sf"/>
</dbReference>
<name>A0A0J9HC99_AJEDA</name>
<dbReference type="InterPro" id="IPR005467">
    <property type="entry name" value="His_kinase_dom"/>
</dbReference>
<dbReference type="InterPro" id="IPR009071">
    <property type="entry name" value="HMG_box_dom"/>
</dbReference>
<dbReference type="Gene3D" id="3.30.450.20">
    <property type="entry name" value="PAS domain"/>
    <property type="match status" value="2"/>
</dbReference>
<dbReference type="AlphaFoldDB" id="A0A0J9HC99"/>
<evidence type="ECO:0000256" key="5">
    <source>
        <dbReference type="PROSITE-ProRule" id="PRU00267"/>
    </source>
</evidence>
<dbReference type="Gene3D" id="3.30.565.10">
    <property type="entry name" value="Histidine kinase-like ATPase, C-terminal domain"/>
    <property type="match status" value="1"/>
</dbReference>
<dbReference type="SMART" id="SM00388">
    <property type="entry name" value="HisKA"/>
    <property type="match status" value="1"/>
</dbReference>
<evidence type="ECO:0000259" key="8">
    <source>
        <dbReference type="PROSITE" id="PS50109"/>
    </source>
</evidence>
<dbReference type="InterPro" id="IPR000700">
    <property type="entry name" value="PAS-assoc_C"/>
</dbReference>
<organism evidence="13">
    <name type="scientific">Ajellomyces dermatitidis (strain ATCC 18188 / CBS 674.68)</name>
    <name type="common">Blastomyces dermatitidis</name>
    <dbReference type="NCBI Taxonomy" id="653446"/>
    <lineage>
        <taxon>Eukaryota</taxon>
        <taxon>Fungi</taxon>
        <taxon>Dikarya</taxon>
        <taxon>Ascomycota</taxon>
        <taxon>Pezizomycotina</taxon>
        <taxon>Eurotiomycetes</taxon>
        <taxon>Eurotiomycetidae</taxon>
        <taxon>Onygenales</taxon>
        <taxon>Ajellomycetaceae</taxon>
        <taxon>Blastomyces</taxon>
    </lineage>
</organism>
<dbReference type="EMBL" id="GG749408">
    <property type="protein sequence ID" value="KMW66624.1"/>
    <property type="molecule type" value="Genomic_DNA"/>
</dbReference>